<evidence type="ECO:0000313" key="2">
    <source>
        <dbReference type="EMBL" id="AZT91844.1"/>
    </source>
</evidence>
<dbReference type="AlphaFoldDB" id="A0A3Q9NPB4"/>
<evidence type="ECO:0000313" key="4">
    <source>
        <dbReference type="Proteomes" id="UP000283000"/>
    </source>
</evidence>
<dbReference type="InterPro" id="IPR003719">
    <property type="entry name" value="Phenazine_PhzF-like"/>
</dbReference>
<accession>A0A3Q9NPB4</accession>
<dbReference type="PANTHER" id="PTHR13774">
    <property type="entry name" value="PHENAZINE BIOSYNTHESIS PROTEIN"/>
    <property type="match status" value="1"/>
</dbReference>
<dbReference type="Proteomes" id="UP000283000">
    <property type="component" value="Chromosome"/>
</dbReference>
<reference evidence="2 4" key="1">
    <citation type="submission" date="2017-12" db="EMBL/GenBank/DDBJ databases">
        <authorList>
            <person name="Levesque S."/>
        </authorList>
    </citation>
    <scope>NUCLEOTIDE SEQUENCE [LARGE SCALE GENOMIC DNA]</scope>
    <source>
        <strain evidence="2 4">SMQ-1417</strain>
    </source>
</reference>
<dbReference type="NCBIfam" id="TIGR00654">
    <property type="entry name" value="PhzF_family"/>
    <property type="match status" value="1"/>
</dbReference>
<keyword evidence="2" id="KW-0413">Isomerase</keyword>
<protein>
    <submittedName>
        <fullName evidence="2">2,3-dihydro-3-hydroxyanthranilate isomerase</fullName>
    </submittedName>
    <submittedName>
        <fullName evidence="3">PhzF family phenazine biosynthesis protein</fullName>
    </submittedName>
</protein>
<dbReference type="Pfam" id="PF02567">
    <property type="entry name" value="PhzC-PhzF"/>
    <property type="match status" value="1"/>
</dbReference>
<evidence type="ECO:0000313" key="5">
    <source>
        <dbReference type="Proteomes" id="UP000297736"/>
    </source>
</evidence>
<dbReference type="EMBL" id="CP025330">
    <property type="protein sequence ID" value="AZT91844.1"/>
    <property type="molecule type" value="Genomic_DNA"/>
</dbReference>
<dbReference type="GO" id="GO:0005737">
    <property type="term" value="C:cytoplasm"/>
    <property type="evidence" value="ECO:0007669"/>
    <property type="project" value="TreeGrafter"/>
</dbReference>
<proteinExistence type="predicted"/>
<evidence type="ECO:0000313" key="3">
    <source>
        <dbReference type="EMBL" id="TGD38125.1"/>
    </source>
</evidence>
<dbReference type="PANTHER" id="PTHR13774:SF32">
    <property type="entry name" value="ANTISENSE-ENHANCING SEQUENCE 1"/>
    <property type="match status" value="1"/>
</dbReference>
<dbReference type="PIRSF" id="PIRSF016184">
    <property type="entry name" value="PhzC_PhzF"/>
    <property type="match status" value="1"/>
</dbReference>
<gene>
    <name evidence="2" type="ORF">CXR23_00695</name>
    <name evidence="3" type="ORF">EB834_13225</name>
</gene>
<organism evidence="2 4">
    <name type="scientific">Brevibacterium aurantiacum</name>
    <dbReference type="NCBI Taxonomy" id="273384"/>
    <lineage>
        <taxon>Bacteria</taxon>
        <taxon>Bacillati</taxon>
        <taxon>Actinomycetota</taxon>
        <taxon>Actinomycetes</taxon>
        <taxon>Micrococcales</taxon>
        <taxon>Brevibacteriaceae</taxon>
        <taxon>Brevibacterium</taxon>
    </lineage>
</organism>
<reference evidence="3 5" key="2">
    <citation type="submission" date="2018-10" db="EMBL/GenBank/DDBJ databases">
        <title>Brevibacterium genomes from Austrain hard cheese rinds.</title>
        <authorList>
            <person name="Anast J.M."/>
            <person name="Dzieciol M."/>
            <person name="Schultz D.L."/>
            <person name="Mann E."/>
            <person name="Wagner M."/>
            <person name="Schmitz-Esser S."/>
        </authorList>
    </citation>
    <scope>NUCLEOTIDE SEQUENCE [LARGE SCALE GENOMIC DNA]</scope>
    <source>
        <strain evidence="3 5">L261</strain>
    </source>
</reference>
<feature type="active site" evidence="1">
    <location>
        <position position="71"/>
    </location>
</feature>
<dbReference type="Gene3D" id="3.10.310.10">
    <property type="entry name" value="Diaminopimelate Epimerase, Chain A, domain 1"/>
    <property type="match status" value="2"/>
</dbReference>
<dbReference type="Proteomes" id="UP000297736">
    <property type="component" value="Unassembled WGS sequence"/>
</dbReference>
<sequence>MIGCSLNSSRVYSAVPKRGRPRRWTVEHQYQLVDAFATRPLVGNPVAVFLDSFDLDQRTMQDIAAEFQLSEVVFVDRPRSDPTRVQCRIFTPVNELPFAGHPLIGAARVHLDRHQLSNATFTTPSGAVRISKDPADTSSVQITQAMPTEVATEHAAELKAALGTSSFAGPPALYDAGARHLVVPIRTVNELMAIRPDQRRLSIFEDMAINCYAAENGVLFNRMFSPAYGVQEDAATGSACAPIALHAVSIGLHDSLLRVEVRQGHKLGKDCRMTVSIRQDQEPQCAVSLSGATALVAHGTLLV</sequence>
<dbReference type="GO" id="GO:0016853">
    <property type="term" value="F:isomerase activity"/>
    <property type="evidence" value="ECO:0007669"/>
    <property type="project" value="UniProtKB-KW"/>
</dbReference>
<reference evidence="2 4" key="3">
    <citation type="submission" date="2019-01" db="EMBL/GenBank/DDBJ databases">
        <title>Comparative genomic analysis of Brevibacterium aurantiacum sheds light on its evolution and its adaptation to smear-ripened cheeses.</title>
        <authorList>
            <person name="Moineau S."/>
        </authorList>
    </citation>
    <scope>NUCLEOTIDE SEQUENCE [LARGE SCALE GENOMIC DNA]</scope>
    <source>
        <strain evidence="2 4">SMQ-1417</strain>
    </source>
</reference>
<evidence type="ECO:0000256" key="1">
    <source>
        <dbReference type="PIRSR" id="PIRSR016184-1"/>
    </source>
</evidence>
<dbReference type="SUPFAM" id="SSF54506">
    <property type="entry name" value="Diaminopimelate epimerase-like"/>
    <property type="match status" value="1"/>
</dbReference>
<dbReference type="EMBL" id="RHFF01000012">
    <property type="protein sequence ID" value="TGD38125.1"/>
    <property type="molecule type" value="Genomic_DNA"/>
</dbReference>
<name>A0A3Q9NPB4_BREAU</name>